<keyword evidence="3" id="KW-1185">Reference proteome</keyword>
<feature type="coiled-coil region" evidence="1">
    <location>
        <begin position="81"/>
        <end position="108"/>
    </location>
</feature>
<evidence type="ECO:0000313" key="3">
    <source>
        <dbReference type="Proteomes" id="UP000248423"/>
    </source>
</evidence>
<dbReference type="OrthoDB" id="6133115at2759"/>
<evidence type="ECO:0000256" key="1">
    <source>
        <dbReference type="SAM" id="Coils"/>
    </source>
</evidence>
<sequence length="420" mass="48615">MQTESTTPCCDLAWVCYQKFEDLWRSLPEPKKCLRWMLQGFARDLRERHLIDHNHSQDPDKGWDHLTRNNPQLECPLRMGLEGLQHELDEAARELKEAVGSADDWEATVLEWTKRISVVWCNCRPLAGNRTFSSYYALNSIAGSSDFSIRDEHGRDVEALFREYVLGAIRAECPEASQAHPEICQRLANVIVQRRMVWNYHRQRKGHSANEVVFGSAISPPSLAPDVQEFTCPVCFVELPREWSEPDQWRRHVARDLEIFICIYDTCTYDEKQREPQWFHSHREFDDWWLSMEPRHGRGAEWASGNWACSGHTREEAEESGREINLYALPRDRERKPLQIPAQCHLCGDTPDRQSTRLHDFHGYLWNPAHDRTERQMQLIFSHLAGHLEKLGSLAVTCNTDAATLGHLPELPARGSGGVR</sequence>
<gene>
    <name evidence="2" type="ORF">BO78DRAFT_430846</name>
</gene>
<evidence type="ECO:0000313" key="2">
    <source>
        <dbReference type="EMBL" id="PYI05153.1"/>
    </source>
</evidence>
<keyword evidence="1" id="KW-0175">Coiled coil</keyword>
<dbReference type="AlphaFoldDB" id="A0A319FET1"/>
<reference evidence="2 3" key="1">
    <citation type="submission" date="2018-02" db="EMBL/GenBank/DDBJ databases">
        <title>The genomes of Aspergillus section Nigri reveals drivers in fungal speciation.</title>
        <authorList>
            <consortium name="DOE Joint Genome Institute"/>
            <person name="Vesth T.C."/>
            <person name="Nybo J."/>
            <person name="Theobald S."/>
            <person name="Brandl J."/>
            <person name="Frisvad J.C."/>
            <person name="Nielsen K.F."/>
            <person name="Lyhne E.K."/>
            <person name="Kogle M.E."/>
            <person name="Kuo A."/>
            <person name="Riley R."/>
            <person name="Clum A."/>
            <person name="Nolan M."/>
            <person name="Lipzen A."/>
            <person name="Salamov A."/>
            <person name="Henrissat B."/>
            <person name="Wiebenga A."/>
            <person name="De vries R.P."/>
            <person name="Grigoriev I.V."/>
            <person name="Mortensen U.H."/>
            <person name="Andersen M.R."/>
            <person name="Baker S.E."/>
        </authorList>
    </citation>
    <scope>NUCLEOTIDE SEQUENCE [LARGE SCALE GENOMIC DNA]</scope>
    <source>
        <strain evidence="2 3">CBS 121057</strain>
    </source>
</reference>
<organism evidence="2 3">
    <name type="scientific">Aspergillus sclerotiicarbonarius (strain CBS 121057 / IBT 28362)</name>
    <dbReference type="NCBI Taxonomy" id="1448318"/>
    <lineage>
        <taxon>Eukaryota</taxon>
        <taxon>Fungi</taxon>
        <taxon>Dikarya</taxon>
        <taxon>Ascomycota</taxon>
        <taxon>Pezizomycotina</taxon>
        <taxon>Eurotiomycetes</taxon>
        <taxon>Eurotiomycetidae</taxon>
        <taxon>Eurotiales</taxon>
        <taxon>Aspergillaceae</taxon>
        <taxon>Aspergillus</taxon>
        <taxon>Aspergillus subgen. Circumdati</taxon>
    </lineage>
</organism>
<dbReference type="VEuPathDB" id="FungiDB:BO78DRAFT_430846"/>
<name>A0A319FET1_ASPSB</name>
<accession>A0A319FET1</accession>
<dbReference type="EMBL" id="KZ826361">
    <property type="protein sequence ID" value="PYI05153.1"/>
    <property type="molecule type" value="Genomic_DNA"/>
</dbReference>
<protein>
    <recommendedName>
        <fullName evidence="4">C2H2-type domain-containing protein</fullName>
    </recommendedName>
</protein>
<evidence type="ECO:0008006" key="4">
    <source>
        <dbReference type="Google" id="ProtNLM"/>
    </source>
</evidence>
<dbReference type="Proteomes" id="UP000248423">
    <property type="component" value="Unassembled WGS sequence"/>
</dbReference>
<proteinExistence type="predicted"/>